<evidence type="ECO:0000313" key="8">
    <source>
        <dbReference type="EMBL" id="CAD8217859.1"/>
    </source>
</evidence>
<evidence type="ECO:0000256" key="2">
    <source>
        <dbReference type="ARBA" id="ARBA00022741"/>
    </source>
</evidence>
<dbReference type="EMBL" id="BNJQ01000002">
    <property type="protein sequence ID" value="GHP02130.1"/>
    <property type="molecule type" value="Genomic_DNA"/>
</dbReference>
<sequence>MYIDDTADECSRMDMSSDDDDDFHYGYHHHAHPVASMKGKEFDDGRFVVNHIIGEGAFGVVYSAKDIGKRPHTRLREKSATEVAVKKFKKSKYQGSYTRADVDVATRREIDILKELSPHDNIIKYVHDFMQRNKMYLVMESMTCDLVSLIDDFWEDSKAPMPKHVAKHITYQCCSALVYIHSRDFVYRDLKPANVLIKFENASDNQAYAQLNKRALLDRGTTIVVAKVCDFGCARKLGPNTSKDDPSPSWPHPADVMTARIGTQWYVPPECLIGTPYPDPSYPGKLVYSPYGVGIDMWGLGCLMAECLNGEILFEAYSENDQLRKIQDLLGCLTVKQRDMYTRSPYTYQNLPAPSHRPTGVRGLFGYCLNTVEVSFLKSLLSIDPSHRPNAATALGDDVWADLFDDET</sequence>
<proteinExistence type="inferred from homology"/>
<keyword evidence="4 5" id="KW-0067">ATP-binding</keyword>
<dbReference type="Gene3D" id="1.10.510.10">
    <property type="entry name" value="Transferase(Phosphotransferase) domain 1"/>
    <property type="match status" value="1"/>
</dbReference>
<dbReference type="InterPro" id="IPR008271">
    <property type="entry name" value="Ser/Thr_kinase_AS"/>
</dbReference>
<keyword evidence="3" id="KW-0418">Kinase</keyword>
<evidence type="ECO:0000256" key="5">
    <source>
        <dbReference type="PROSITE-ProRule" id="PRU10141"/>
    </source>
</evidence>
<dbReference type="OrthoDB" id="548217at2759"/>
<dbReference type="InterPro" id="IPR000719">
    <property type="entry name" value="Prot_kinase_dom"/>
</dbReference>
<evidence type="ECO:0000313" key="9">
    <source>
        <dbReference type="EMBL" id="GHP02130.1"/>
    </source>
</evidence>
<comment type="similarity">
    <text evidence="6">Belongs to the protein kinase superfamily.</text>
</comment>
<dbReference type="InterPro" id="IPR011009">
    <property type="entry name" value="Kinase-like_dom_sf"/>
</dbReference>
<reference evidence="8" key="2">
    <citation type="submission" date="2021-01" db="EMBL/GenBank/DDBJ databases">
        <authorList>
            <person name="Corre E."/>
            <person name="Pelletier E."/>
            <person name="Niang G."/>
            <person name="Scheremetjew M."/>
            <person name="Finn R."/>
            <person name="Kale V."/>
            <person name="Holt S."/>
            <person name="Cochrane G."/>
            <person name="Meng A."/>
            <person name="Brown T."/>
            <person name="Cohen L."/>
        </authorList>
    </citation>
    <scope>NUCLEOTIDE SEQUENCE</scope>
    <source>
        <strain evidence="8">RCC251</strain>
    </source>
</reference>
<dbReference type="Proteomes" id="UP000660262">
    <property type="component" value="Unassembled WGS sequence"/>
</dbReference>
<accession>A0A6U0FYZ3</accession>
<keyword evidence="1" id="KW-0808">Transferase</keyword>
<keyword evidence="6" id="KW-0723">Serine/threonine-protein kinase</keyword>
<evidence type="ECO:0000259" key="7">
    <source>
        <dbReference type="PROSITE" id="PS50011"/>
    </source>
</evidence>
<dbReference type="PANTHER" id="PTHR24055">
    <property type="entry name" value="MITOGEN-ACTIVATED PROTEIN KINASE"/>
    <property type="match status" value="1"/>
</dbReference>
<dbReference type="PROSITE" id="PS50011">
    <property type="entry name" value="PROTEIN_KINASE_DOM"/>
    <property type="match status" value="1"/>
</dbReference>
<dbReference type="InterPro" id="IPR050117">
    <property type="entry name" value="MAPK"/>
</dbReference>
<evidence type="ECO:0000313" key="10">
    <source>
        <dbReference type="Proteomes" id="UP000660262"/>
    </source>
</evidence>
<dbReference type="GO" id="GO:0004674">
    <property type="term" value="F:protein serine/threonine kinase activity"/>
    <property type="evidence" value="ECO:0007669"/>
    <property type="project" value="UniProtKB-KW"/>
</dbReference>
<keyword evidence="10" id="KW-1185">Reference proteome</keyword>
<feature type="binding site" evidence="5">
    <location>
        <position position="86"/>
    </location>
    <ligand>
        <name>ATP</name>
        <dbReference type="ChEBI" id="CHEBI:30616"/>
    </ligand>
</feature>
<dbReference type="Gene3D" id="3.30.200.20">
    <property type="entry name" value="Phosphorylase Kinase, domain 1"/>
    <property type="match status" value="1"/>
</dbReference>
<dbReference type="PROSITE" id="PS00107">
    <property type="entry name" value="PROTEIN_KINASE_ATP"/>
    <property type="match status" value="1"/>
</dbReference>
<evidence type="ECO:0000256" key="4">
    <source>
        <dbReference type="ARBA" id="ARBA00022840"/>
    </source>
</evidence>
<dbReference type="SUPFAM" id="SSF56112">
    <property type="entry name" value="Protein kinase-like (PK-like)"/>
    <property type="match status" value="1"/>
</dbReference>
<evidence type="ECO:0000256" key="3">
    <source>
        <dbReference type="ARBA" id="ARBA00022777"/>
    </source>
</evidence>
<organism evidence="8">
    <name type="scientific">Pycnococcus provasolii</name>
    <dbReference type="NCBI Taxonomy" id="41880"/>
    <lineage>
        <taxon>Eukaryota</taxon>
        <taxon>Viridiplantae</taxon>
        <taxon>Chlorophyta</taxon>
        <taxon>Pseudoscourfieldiophyceae</taxon>
        <taxon>Pseudoscourfieldiales</taxon>
        <taxon>Pycnococcaceae</taxon>
        <taxon>Pycnococcus</taxon>
    </lineage>
</organism>
<feature type="domain" description="Protein kinase" evidence="7">
    <location>
        <begin position="47"/>
        <end position="401"/>
    </location>
</feature>
<dbReference type="Pfam" id="PF00069">
    <property type="entry name" value="Pkinase"/>
    <property type="match status" value="1"/>
</dbReference>
<dbReference type="PROSITE" id="PS00108">
    <property type="entry name" value="PROTEIN_KINASE_ST"/>
    <property type="match status" value="1"/>
</dbReference>
<keyword evidence="2 5" id="KW-0547">Nucleotide-binding</keyword>
<evidence type="ECO:0000256" key="6">
    <source>
        <dbReference type="RuleBase" id="RU000304"/>
    </source>
</evidence>
<dbReference type="EMBL" id="HBDW01001894">
    <property type="protein sequence ID" value="CAD8217859.1"/>
    <property type="molecule type" value="Transcribed_RNA"/>
</dbReference>
<dbReference type="GO" id="GO:0005524">
    <property type="term" value="F:ATP binding"/>
    <property type="evidence" value="ECO:0007669"/>
    <property type="project" value="UniProtKB-UniRule"/>
</dbReference>
<dbReference type="InterPro" id="IPR017441">
    <property type="entry name" value="Protein_kinase_ATP_BS"/>
</dbReference>
<reference evidence="9" key="1">
    <citation type="submission" date="2020-10" db="EMBL/GenBank/DDBJ databases">
        <title>Unveiling of a novel bifunctional photoreceptor, Dualchrome1, isolated from a cosmopolitan green alga.</title>
        <authorList>
            <person name="Suzuki S."/>
            <person name="Kawachi M."/>
        </authorList>
    </citation>
    <scope>NUCLEOTIDE SEQUENCE</scope>
    <source>
        <strain evidence="9">NIES 2893</strain>
    </source>
</reference>
<dbReference type="SMART" id="SM00220">
    <property type="entry name" value="S_TKc"/>
    <property type="match status" value="1"/>
</dbReference>
<name>A0A6U0FYZ3_9CHLO</name>
<evidence type="ECO:0000256" key="1">
    <source>
        <dbReference type="ARBA" id="ARBA00022679"/>
    </source>
</evidence>
<gene>
    <name evidence="8" type="ORF">PPRO1472_LOCUS1301</name>
    <name evidence="9" type="ORF">PPROV_000088600</name>
</gene>
<protein>
    <recommendedName>
        <fullName evidence="7">Protein kinase domain-containing protein</fullName>
    </recommendedName>
</protein>
<dbReference type="AlphaFoldDB" id="A0A6U0FYZ3"/>